<comment type="caution">
    <text evidence="3">The sequence shown here is derived from an EMBL/GenBank/DDBJ whole genome shotgun (WGS) entry which is preliminary data.</text>
</comment>
<dbReference type="InterPro" id="IPR036188">
    <property type="entry name" value="FAD/NAD-bd_sf"/>
</dbReference>
<dbReference type="EMBL" id="BLWD01000001">
    <property type="protein sequence ID" value="GFN01789.1"/>
    <property type="molecule type" value="Genomic_DNA"/>
</dbReference>
<dbReference type="SUPFAM" id="SSF51905">
    <property type="entry name" value="FAD/NAD(P)-binding domain"/>
    <property type="match status" value="1"/>
</dbReference>
<dbReference type="PANTHER" id="PTHR42685:SF22">
    <property type="entry name" value="CONDITIONED MEDIUM FACTOR RECEPTOR 1"/>
    <property type="match status" value="1"/>
</dbReference>
<feature type="compositionally biased region" description="Basic and acidic residues" evidence="1">
    <location>
        <begin position="83"/>
        <end position="97"/>
    </location>
</feature>
<protein>
    <recommendedName>
        <fullName evidence="2">FAD-binding domain-containing protein</fullName>
    </recommendedName>
</protein>
<dbReference type="Gene3D" id="3.50.50.60">
    <property type="entry name" value="FAD/NAD(P)-binding domain"/>
    <property type="match status" value="1"/>
</dbReference>
<name>A0A7J0CH78_STRMI</name>
<feature type="domain" description="FAD-binding" evidence="2">
    <location>
        <begin position="147"/>
        <end position="455"/>
    </location>
</feature>
<evidence type="ECO:0000259" key="2">
    <source>
        <dbReference type="Pfam" id="PF01494"/>
    </source>
</evidence>
<evidence type="ECO:0000313" key="4">
    <source>
        <dbReference type="Proteomes" id="UP000498740"/>
    </source>
</evidence>
<organism evidence="3 4">
    <name type="scientific">Streptomyces microflavus</name>
    <name type="common">Streptomyces lipmanii</name>
    <dbReference type="NCBI Taxonomy" id="1919"/>
    <lineage>
        <taxon>Bacteria</taxon>
        <taxon>Bacillati</taxon>
        <taxon>Actinomycetota</taxon>
        <taxon>Actinomycetes</taxon>
        <taxon>Kitasatosporales</taxon>
        <taxon>Streptomycetaceae</taxon>
        <taxon>Streptomyces</taxon>
    </lineage>
</organism>
<dbReference type="Proteomes" id="UP000498740">
    <property type="component" value="Unassembled WGS sequence"/>
</dbReference>
<dbReference type="NCBIfam" id="TIGR02032">
    <property type="entry name" value="GG-red-SF"/>
    <property type="match status" value="1"/>
</dbReference>
<dbReference type="InterPro" id="IPR011777">
    <property type="entry name" value="Geranylgeranyl_Rdtase_fam"/>
</dbReference>
<feature type="region of interest" description="Disordered" evidence="1">
    <location>
        <begin position="53"/>
        <end position="144"/>
    </location>
</feature>
<dbReference type="GO" id="GO:0071949">
    <property type="term" value="F:FAD binding"/>
    <property type="evidence" value="ECO:0007669"/>
    <property type="project" value="InterPro"/>
</dbReference>
<dbReference type="InterPro" id="IPR002938">
    <property type="entry name" value="FAD-bd"/>
</dbReference>
<dbReference type="GO" id="GO:0016628">
    <property type="term" value="F:oxidoreductase activity, acting on the CH-CH group of donors, NAD or NADP as acceptor"/>
    <property type="evidence" value="ECO:0007669"/>
    <property type="project" value="InterPro"/>
</dbReference>
<dbReference type="PANTHER" id="PTHR42685">
    <property type="entry name" value="GERANYLGERANYL DIPHOSPHATE REDUCTASE"/>
    <property type="match status" value="1"/>
</dbReference>
<evidence type="ECO:0000313" key="3">
    <source>
        <dbReference type="EMBL" id="GFN01789.1"/>
    </source>
</evidence>
<reference evidence="3 4" key="1">
    <citation type="submission" date="2020-05" db="EMBL/GenBank/DDBJ databases">
        <title>Whole genome shotgun sequence of Streptomyces microflavus NBRC 13062.</title>
        <authorList>
            <person name="Komaki H."/>
            <person name="Tamura T."/>
        </authorList>
    </citation>
    <scope>NUCLEOTIDE SEQUENCE [LARGE SCALE GENOMIC DNA]</scope>
    <source>
        <strain evidence="3 4">NBRC 13062</strain>
    </source>
</reference>
<dbReference type="InterPro" id="IPR050407">
    <property type="entry name" value="Geranylgeranyl_reductase"/>
</dbReference>
<dbReference type="PRINTS" id="PR00420">
    <property type="entry name" value="RNGMNOXGNASE"/>
</dbReference>
<evidence type="ECO:0000256" key="1">
    <source>
        <dbReference type="SAM" id="MobiDB-lite"/>
    </source>
</evidence>
<dbReference type="Pfam" id="PF01494">
    <property type="entry name" value="FAD_binding_3"/>
    <property type="match status" value="1"/>
</dbReference>
<sequence length="577" mass="62874">MPDQPAEEFRGAGPGVEVPGEEAGVGVGEGGLDRLLRRCRHLGIVNTWSVRRTDEAPGREARGACRRSPSMPEARFRPGPPESEARFPRPTGERDPVPPRPVLADDVARGHRPGSTPAEHRPSVEGVLMRDMPPEPVPPDPRAGEDAQVIVVGAGPAGSSAAYHLARAGVDVILLKKARFPREKVCGDGLTPRAVHQLIRMGVDISAPGWTRSRGMRWVAGEHRVHIDWPTLGRYPDFGLSRSRHDFDDILAHHAVAAGARLYSGWKAERPLVDRAGSVIGVSAAPDSPEVPGPVGFRAPVVIAADGASARLALALGIERDPARQIATAARRYYRSPERSREEYLELWADLRFPGQGPYLPGYGWIFPMGDGRVNVGLGALPHRRHGKADLRATLDQWLARTPEEWGLREENAEGPVRSAALPLGFNRHPLYARGLLLVGDSGGMVSPWNGEGIGQALEAGEVAAETAALALAHPEGPRREQVLRGYPVEMNRRWGRYYRLGNAAADVVFSRSGFQPVLNRYVMNSPFVLNTLARLLADLTDKPSRDVIDHLLNTAIRFVPAPRPGRARKPLRRAAR</sequence>
<dbReference type="AlphaFoldDB" id="A0A7J0CH78"/>
<feature type="compositionally biased region" description="Basic and acidic residues" evidence="1">
    <location>
        <begin position="53"/>
        <end position="63"/>
    </location>
</feature>
<proteinExistence type="predicted"/>
<feature type="region of interest" description="Disordered" evidence="1">
    <location>
        <begin position="1"/>
        <end position="25"/>
    </location>
</feature>
<accession>A0A7J0CH78</accession>
<gene>
    <name evidence="3" type="ORF">Smic_03450</name>
</gene>